<evidence type="ECO:0000259" key="2">
    <source>
        <dbReference type="PROSITE" id="PS50164"/>
    </source>
</evidence>
<dbReference type="InterPro" id="IPR050190">
    <property type="entry name" value="UPF0213_domain"/>
</dbReference>
<sequence>MDLHGVPALRASLVFIFLTVASTQRYSADALFAVRQPQIRSIKQPQCVHPHQTLNSSNGFRNIRQSVRLNYADEWVDADVNLAFNTGGGSVTATSKSNKSHKHNGVGRRFFTKISRVLYLFKEAVRMKLEKCTVYVLECEDGKYYVGSTQNRKQRFKQHERGRGSQWTRLYKPIRVLREHKRIPSRFLLGLESKVTPSVCWSLASIM</sequence>
<gene>
    <name evidence="3" type="ORF">QTG54_007005</name>
</gene>
<feature type="domain" description="GIY-YIG" evidence="2">
    <location>
        <begin position="130"/>
        <end position="207"/>
    </location>
</feature>
<reference evidence="3" key="1">
    <citation type="submission" date="2023-06" db="EMBL/GenBank/DDBJ databases">
        <title>Survivors Of The Sea: Transcriptome response of Skeletonema marinoi to long-term dormancy.</title>
        <authorList>
            <person name="Pinder M.I.M."/>
            <person name="Kourtchenko O."/>
            <person name="Robertson E.K."/>
            <person name="Larsson T."/>
            <person name="Maumus F."/>
            <person name="Osuna-Cruz C.M."/>
            <person name="Vancaester E."/>
            <person name="Stenow R."/>
            <person name="Vandepoele K."/>
            <person name="Ploug H."/>
            <person name="Bruchert V."/>
            <person name="Godhe A."/>
            <person name="Topel M."/>
        </authorList>
    </citation>
    <scope>NUCLEOTIDE SEQUENCE</scope>
    <source>
        <strain evidence="3">R05AC</strain>
    </source>
</reference>
<dbReference type="EMBL" id="JATAAI010000011">
    <property type="protein sequence ID" value="KAK1742440.1"/>
    <property type="molecule type" value="Genomic_DNA"/>
</dbReference>
<evidence type="ECO:0000256" key="1">
    <source>
        <dbReference type="SAM" id="SignalP"/>
    </source>
</evidence>
<proteinExistence type="predicted"/>
<dbReference type="PROSITE" id="PS50164">
    <property type="entry name" value="GIY_YIG"/>
    <property type="match status" value="1"/>
</dbReference>
<dbReference type="PANTHER" id="PTHR34477:SF1">
    <property type="entry name" value="UPF0213 PROTEIN YHBQ"/>
    <property type="match status" value="1"/>
</dbReference>
<dbReference type="InterPro" id="IPR035901">
    <property type="entry name" value="GIY-YIG_endonuc_sf"/>
</dbReference>
<dbReference type="Pfam" id="PF01541">
    <property type="entry name" value="GIY-YIG"/>
    <property type="match status" value="1"/>
</dbReference>
<evidence type="ECO:0000313" key="3">
    <source>
        <dbReference type="EMBL" id="KAK1742440.1"/>
    </source>
</evidence>
<dbReference type="Gene3D" id="3.40.1440.10">
    <property type="entry name" value="GIY-YIG endonuclease"/>
    <property type="match status" value="1"/>
</dbReference>
<comment type="caution">
    <text evidence="3">The sequence shown here is derived from an EMBL/GenBank/DDBJ whole genome shotgun (WGS) entry which is preliminary data.</text>
</comment>
<dbReference type="PANTHER" id="PTHR34477">
    <property type="entry name" value="UPF0213 PROTEIN YHBQ"/>
    <property type="match status" value="1"/>
</dbReference>
<dbReference type="SUPFAM" id="SSF82771">
    <property type="entry name" value="GIY-YIG endonuclease"/>
    <property type="match status" value="1"/>
</dbReference>
<dbReference type="InterPro" id="IPR000305">
    <property type="entry name" value="GIY-YIG_endonuc"/>
</dbReference>
<dbReference type="Proteomes" id="UP001224775">
    <property type="component" value="Unassembled WGS sequence"/>
</dbReference>
<evidence type="ECO:0000313" key="4">
    <source>
        <dbReference type="Proteomes" id="UP001224775"/>
    </source>
</evidence>
<feature type="chain" id="PRO_5042239272" description="GIY-YIG domain-containing protein" evidence="1">
    <location>
        <begin position="24"/>
        <end position="207"/>
    </location>
</feature>
<organism evidence="3 4">
    <name type="scientific">Skeletonema marinoi</name>
    <dbReference type="NCBI Taxonomy" id="267567"/>
    <lineage>
        <taxon>Eukaryota</taxon>
        <taxon>Sar</taxon>
        <taxon>Stramenopiles</taxon>
        <taxon>Ochrophyta</taxon>
        <taxon>Bacillariophyta</taxon>
        <taxon>Coscinodiscophyceae</taxon>
        <taxon>Thalassiosirophycidae</taxon>
        <taxon>Thalassiosirales</taxon>
        <taxon>Skeletonemataceae</taxon>
        <taxon>Skeletonema</taxon>
        <taxon>Skeletonema marinoi-dohrnii complex</taxon>
    </lineage>
</organism>
<keyword evidence="4" id="KW-1185">Reference proteome</keyword>
<keyword evidence="1" id="KW-0732">Signal</keyword>
<name>A0AAD9DE65_9STRA</name>
<accession>A0AAD9DE65</accession>
<feature type="signal peptide" evidence="1">
    <location>
        <begin position="1"/>
        <end position="23"/>
    </location>
</feature>
<dbReference type="AlphaFoldDB" id="A0AAD9DE65"/>
<protein>
    <recommendedName>
        <fullName evidence="2">GIY-YIG domain-containing protein</fullName>
    </recommendedName>
</protein>